<evidence type="ECO:0000313" key="1">
    <source>
        <dbReference type="EMBL" id="MEA5391769.1"/>
    </source>
</evidence>
<accession>A0ABU5RVF1</accession>
<evidence type="ECO:0000313" key="2">
    <source>
        <dbReference type="Proteomes" id="UP001304461"/>
    </source>
</evidence>
<gene>
    <name evidence="1" type="ORF">VB738_10930</name>
</gene>
<name>A0ABU5RVF1_9CYAN</name>
<dbReference type="Proteomes" id="UP001304461">
    <property type="component" value="Unassembled WGS sequence"/>
</dbReference>
<reference evidence="1 2" key="1">
    <citation type="submission" date="2023-12" db="EMBL/GenBank/DDBJ databases">
        <title>Baltic Sea Cyanobacteria.</title>
        <authorList>
            <person name="Delbaje E."/>
            <person name="Fewer D.P."/>
            <person name="Shishido T.K."/>
        </authorList>
    </citation>
    <scope>NUCLEOTIDE SEQUENCE [LARGE SCALE GENOMIC DNA]</scope>
    <source>
        <strain evidence="1 2">UHCC 0139</strain>
    </source>
</reference>
<protein>
    <submittedName>
        <fullName evidence="1">Uncharacterized protein</fullName>
    </submittedName>
</protein>
<dbReference type="RefSeq" id="WP_323305759.1">
    <property type="nucleotide sequence ID" value="NZ_JAYGHX010000006.1"/>
</dbReference>
<dbReference type="EMBL" id="JAYGHX010000006">
    <property type="protein sequence ID" value="MEA5391769.1"/>
    <property type="molecule type" value="Genomic_DNA"/>
</dbReference>
<sequence>MTYLTWRRELVRSAIDQMLEATDPDRGPFGDGGVLFNAMMQELTQSLPALEIVAAADDILTAHRGFCEGRSCEVAQALKVCLSMPAEKQGLERRLVLDRERVEHNAFGHDANLLLVWDGRRGSAIEELSAAGLSDRFPCQGSEARWNTDEFVALLEARALQCRRTRVALEIVAEDPATTPSAGTVVLVFPAEAGTRPWVATVAVALRSEELPESAPPTLDGYQAMRVLAGPSRASA</sequence>
<organism evidence="1 2">
    <name type="scientific">Cyanobium gracile UHCC 0139</name>
    <dbReference type="NCBI Taxonomy" id="3110308"/>
    <lineage>
        <taxon>Bacteria</taxon>
        <taxon>Bacillati</taxon>
        <taxon>Cyanobacteriota</taxon>
        <taxon>Cyanophyceae</taxon>
        <taxon>Synechococcales</taxon>
        <taxon>Prochlorococcaceae</taxon>
        <taxon>Cyanobium</taxon>
    </lineage>
</organism>
<keyword evidence="2" id="KW-1185">Reference proteome</keyword>
<proteinExistence type="predicted"/>
<comment type="caution">
    <text evidence="1">The sequence shown here is derived from an EMBL/GenBank/DDBJ whole genome shotgun (WGS) entry which is preliminary data.</text>
</comment>